<keyword evidence="4 7" id="KW-0812">Transmembrane</keyword>
<dbReference type="InterPro" id="IPR010290">
    <property type="entry name" value="TM_effector"/>
</dbReference>
<dbReference type="CDD" id="cd06173">
    <property type="entry name" value="MFS_MefA_like"/>
    <property type="match status" value="1"/>
</dbReference>
<accession>A0A969PS32</accession>
<protein>
    <submittedName>
        <fullName evidence="8">MFS transporter</fullName>
    </submittedName>
</protein>
<feature type="transmembrane region" description="Helical" evidence="7">
    <location>
        <begin position="142"/>
        <end position="162"/>
    </location>
</feature>
<keyword evidence="6 7" id="KW-0472">Membrane</keyword>
<dbReference type="PANTHER" id="PTHR23513:SF6">
    <property type="entry name" value="MAJOR FACILITATOR SUPERFAMILY ASSOCIATED DOMAIN-CONTAINING PROTEIN"/>
    <property type="match status" value="1"/>
</dbReference>
<evidence type="ECO:0000313" key="9">
    <source>
        <dbReference type="Proteomes" id="UP000752012"/>
    </source>
</evidence>
<evidence type="ECO:0000256" key="2">
    <source>
        <dbReference type="ARBA" id="ARBA00022448"/>
    </source>
</evidence>
<keyword evidence="9" id="KW-1185">Reference proteome</keyword>
<dbReference type="SUPFAM" id="SSF103473">
    <property type="entry name" value="MFS general substrate transporter"/>
    <property type="match status" value="1"/>
</dbReference>
<feature type="transmembrane region" description="Helical" evidence="7">
    <location>
        <begin position="259"/>
        <end position="283"/>
    </location>
</feature>
<sequence>MYRHVLKKKQIRCYLASAGISQLGNVLAGLAFLFLSYELTESAGLTTVIAITQALPYLLFGLIGGAVADRIDKKRLLLHIEFLRVPIIMSLVVLYYAGSLAFWHLLVVSFVIQSFGCFYNPAYRAVLPLITTRDERTTVNSLLDIVTRGVQVLGPVFSIGLLSTGYTIHFYTIDALTYALSAFFIIQLHWVEPSSRVSPGEKKLQILPSILEFFRWAKGEIKMRTLFTATFLMVFFNTWVWQVGLLLMLLSNYPNQGEAFYSLLLGWYGAGVILVNVVIPFLWKRLGSSP</sequence>
<evidence type="ECO:0000256" key="7">
    <source>
        <dbReference type="SAM" id="Phobius"/>
    </source>
</evidence>
<dbReference type="Proteomes" id="UP000752012">
    <property type="component" value="Unassembled WGS sequence"/>
</dbReference>
<keyword evidence="2" id="KW-0813">Transport</keyword>
<dbReference type="AlphaFoldDB" id="A0A969PS32"/>
<feature type="transmembrane region" description="Helical" evidence="7">
    <location>
        <begin position="225"/>
        <end position="247"/>
    </location>
</feature>
<dbReference type="Pfam" id="PF05977">
    <property type="entry name" value="MFS_3"/>
    <property type="match status" value="1"/>
</dbReference>
<comment type="subcellular location">
    <subcellularLocation>
        <location evidence="1">Cell membrane</location>
        <topology evidence="1">Multi-pass membrane protein</topology>
    </subcellularLocation>
</comment>
<evidence type="ECO:0000256" key="6">
    <source>
        <dbReference type="ARBA" id="ARBA00023136"/>
    </source>
</evidence>
<dbReference type="EMBL" id="JAATHJ010000061">
    <property type="protein sequence ID" value="NJP39410.1"/>
    <property type="molecule type" value="Genomic_DNA"/>
</dbReference>
<reference evidence="8 9" key="1">
    <citation type="submission" date="2020-03" db="EMBL/GenBank/DDBJ databases">
        <title>Assessment of the enzymatic potential of alkaline-tolerant lipase obtained from Bacillus luteus H11 (technogenic soil) for the bioremediation of saline soils contaminated with petroleum substances.</title>
        <authorList>
            <person name="Kalwasinska A."/>
        </authorList>
    </citation>
    <scope>NUCLEOTIDE SEQUENCE [LARGE SCALE GENOMIC DNA]</scope>
    <source>
        <strain evidence="8 9">H11</strain>
    </source>
</reference>
<evidence type="ECO:0000256" key="5">
    <source>
        <dbReference type="ARBA" id="ARBA00022989"/>
    </source>
</evidence>
<name>A0A969PS32_9BACI</name>
<gene>
    <name evidence="8" type="ORF">HCN83_17700</name>
</gene>
<feature type="transmembrane region" description="Helical" evidence="7">
    <location>
        <begin position="12"/>
        <end position="37"/>
    </location>
</feature>
<proteinExistence type="predicted"/>
<evidence type="ECO:0000313" key="8">
    <source>
        <dbReference type="EMBL" id="NJP39410.1"/>
    </source>
</evidence>
<evidence type="ECO:0000256" key="1">
    <source>
        <dbReference type="ARBA" id="ARBA00004651"/>
    </source>
</evidence>
<dbReference type="GO" id="GO:0005886">
    <property type="term" value="C:plasma membrane"/>
    <property type="evidence" value="ECO:0007669"/>
    <property type="project" value="UniProtKB-SubCell"/>
</dbReference>
<dbReference type="Gene3D" id="1.20.1250.20">
    <property type="entry name" value="MFS general substrate transporter like domains"/>
    <property type="match status" value="1"/>
</dbReference>
<dbReference type="InterPro" id="IPR036259">
    <property type="entry name" value="MFS_trans_sf"/>
</dbReference>
<feature type="transmembrane region" description="Helical" evidence="7">
    <location>
        <begin position="43"/>
        <end position="64"/>
    </location>
</feature>
<dbReference type="RefSeq" id="WP_168009768.1">
    <property type="nucleotide sequence ID" value="NZ_JAATHJ010000061.1"/>
</dbReference>
<evidence type="ECO:0000256" key="4">
    <source>
        <dbReference type="ARBA" id="ARBA00022692"/>
    </source>
</evidence>
<feature type="transmembrane region" description="Helical" evidence="7">
    <location>
        <begin position="76"/>
        <end position="96"/>
    </location>
</feature>
<keyword evidence="3" id="KW-1003">Cell membrane</keyword>
<keyword evidence="5 7" id="KW-1133">Transmembrane helix</keyword>
<evidence type="ECO:0000256" key="3">
    <source>
        <dbReference type="ARBA" id="ARBA00022475"/>
    </source>
</evidence>
<organism evidence="8 9">
    <name type="scientific">Alkalicoccus luteus</name>
    <dbReference type="NCBI Taxonomy" id="1237094"/>
    <lineage>
        <taxon>Bacteria</taxon>
        <taxon>Bacillati</taxon>
        <taxon>Bacillota</taxon>
        <taxon>Bacilli</taxon>
        <taxon>Bacillales</taxon>
        <taxon>Bacillaceae</taxon>
        <taxon>Alkalicoccus</taxon>
    </lineage>
</organism>
<feature type="transmembrane region" description="Helical" evidence="7">
    <location>
        <begin position="102"/>
        <end position="121"/>
    </location>
</feature>
<dbReference type="PANTHER" id="PTHR23513">
    <property type="entry name" value="INTEGRAL MEMBRANE EFFLUX PROTEIN-RELATED"/>
    <property type="match status" value="1"/>
</dbReference>
<comment type="caution">
    <text evidence="8">The sequence shown here is derived from an EMBL/GenBank/DDBJ whole genome shotgun (WGS) entry which is preliminary data.</text>
</comment>